<dbReference type="CDD" id="cd06222">
    <property type="entry name" value="RNase_H_like"/>
    <property type="match status" value="1"/>
</dbReference>
<reference evidence="2 3" key="1">
    <citation type="submission" date="2023-12" db="EMBL/GenBank/DDBJ databases">
        <title>A high-quality genome assembly for Dillenia turbinata (Dilleniales).</title>
        <authorList>
            <person name="Chanderbali A."/>
        </authorList>
    </citation>
    <scope>NUCLEOTIDE SEQUENCE [LARGE SCALE GENOMIC DNA]</scope>
    <source>
        <strain evidence="2">LSX21</strain>
        <tissue evidence="2">Leaf</tissue>
    </source>
</reference>
<dbReference type="GO" id="GO:0003676">
    <property type="term" value="F:nucleic acid binding"/>
    <property type="evidence" value="ECO:0007669"/>
    <property type="project" value="InterPro"/>
</dbReference>
<dbReference type="Pfam" id="PF13456">
    <property type="entry name" value="RVT_3"/>
    <property type="match status" value="1"/>
</dbReference>
<gene>
    <name evidence="2" type="ORF">RJ641_009530</name>
</gene>
<dbReference type="PANTHER" id="PTHR47723:SF13">
    <property type="entry name" value="PUTATIVE-RELATED"/>
    <property type="match status" value="1"/>
</dbReference>
<sequence>MEEESILHCLGDCCWAREIWERVLPLHSITPEFWSSTRLHWLKIDIHGSETKERTGCVQVNPVWVKWEPPNAYNLKLNTDGFVALSSKQVTAGGILGDKEELWGVREELLMIKNKNLRNIEVEVDSSAVVEALTKGVPPPLSLIIDECSHLMHRVNVLPVNNIYREANVCGSFGVVGP</sequence>
<dbReference type="InterPro" id="IPR002156">
    <property type="entry name" value="RNaseH_domain"/>
</dbReference>
<evidence type="ECO:0000259" key="1">
    <source>
        <dbReference type="Pfam" id="PF13456"/>
    </source>
</evidence>
<dbReference type="EMBL" id="JBAMMX010000016">
    <property type="protein sequence ID" value="KAK6925204.1"/>
    <property type="molecule type" value="Genomic_DNA"/>
</dbReference>
<dbReference type="InterPro" id="IPR053151">
    <property type="entry name" value="RNase_H-like"/>
</dbReference>
<dbReference type="AlphaFoldDB" id="A0AAN8V5F8"/>
<dbReference type="PANTHER" id="PTHR47723">
    <property type="entry name" value="OS05G0353850 PROTEIN"/>
    <property type="match status" value="1"/>
</dbReference>
<dbReference type="GO" id="GO:0004523">
    <property type="term" value="F:RNA-DNA hybrid ribonuclease activity"/>
    <property type="evidence" value="ECO:0007669"/>
    <property type="project" value="InterPro"/>
</dbReference>
<dbReference type="Proteomes" id="UP001370490">
    <property type="component" value="Unassembled WGS sequence"/>
</dbReference>
<evidence type="ECO:0000313" key="3">
    <source>
        <dbReference type="Proteomes" id="UP001370490"/>
    </source>
</evidence>
<accession>A0AAN8V5F8</accession>
<name>A0AAN8V5F8_9MAGN</name>
<proteinExistence type="predicted"/>
<keyword evidence="3" id="KW-1185">Reference proteome</keyword>
<evidence type="ECO:0000313" key="2">
    <source>
        <dbReference type="EMBL" id="KAK6925204.1"/>
    </source>
</evidence>
<organism evidence="2 3">
    <name type="scientific">Dillenia turbinata</name>
    <dbReference type="NCBI Taxonomy" id="194707"/>
    <lineage>
        <taxon>Eukaryota</taxon>
        <taxon>Viridiplantae</taxon>
        <taxon>Streptophyta</taxon>
        <taxon>Embryophyta</taxon>
        <taxon>Tracheophyta</taxon>
        <taxon>Spermatophyta</taxon>
        <taxon>Magnoliopsida</taxon>
        <taxon>eudicotyledons</taxon>
        <taxon>Gunneridae</taxon>
        <taxon>Pentapetalae</taxon>
        <taxon>Dilleniales</taxon>
        <taxon>Dilleniaceae</taxon>
        <taxon>Dillenia</taxon>
    </lineage>
</organism>
<protein>
    <submittedName>
        <fullName evidence="2">Ribonuclease H domain</fullName>
    </submittedName>
</protein>
<dbReference type="InterPro" id="IPR044730">
    <property type="entry name" value="RNase_H-like_dom_plant"/>
</dbReference>
<comment type="caution">
    <text evidence="2">The sequence shown here is derived from an EMBL/GenBank/DDBJ whole genome shotgun (WGS) entry which is preliminary data.</text>
</comment>
<feature type="domain" description="RNase H type-1" evidence="1">
    <location>
        <begin position="81"/>
        <end position="170"/>
    </location>
</feature>